<feature type="compositionally biased region" description="Basic and acidic residues" evidence="1">
    <location>
        <begin position="728"/>
        <end position="774"/>
    </location>
</feature>
<feature type="compositionally biased region" description="Polar residues" evidence="1">
    <location>
        <begin position="795"/>
        <end position="809"/>
    </location>
</feature>
<feature type="compositionally biased region" description="Basic and acidic residues" evidence="1">
    <location>
        <begin position="1014"/>
        <end position="1024"/>
    </location>
</feature>
<keyword evidence="3" id="KW-1185">Reference proteome</keyword>
<feature type="compositionally biased region" description="Low complexity" evidence="1">
    <location>
        <begin position="959"/>
        <end position="971"/>
    </location>
</feature>
<evidence type="ECO:0008006" key="4">
    <source>
        <dbReference type="Google" id="ProtNLM"/>
    </source>
</evidence>
<feature type="compositionally biased region" description="Basic and acidic residues" evidence="1">
    <location>
        <begin position="1341"/>
        <end position="1366"/>
    </location>
</feature>
<feature type="compositionally biased region" description="Basic and acidic residues" evidence="1">
    <location>
        <begin position="1304"/>
        <end position="1326"/>
    </location>
</feature>
<evidence type="ECO:0000256" key="1">
    <source>
        <dbReference type="SAM" id="MobiDB-lite"/>
    </source>
</evidence>
<gene>
    <name evidence="2" type="ORF">GCM10023321_81700</name>
</gene>
<name>A0ABP9RDZ5_9PSEU</name>
<feature type="compositionally biased region" description="Basic and acidic residues" evidence="1">
    <location>
        <begin position="854"/>
        <end position="898"/>
    </location>
</feature>
<feature type="compositionally biased region" description="Acidic residues" evidence="1">
    <location>
        <begin position="1424"/>
        <end position="1434"/>
    </location>
</feature>
<feature type="compositionally biased region" description="Low complexity" evidence="1">
    <location>
        <begin position="708"/>
        <end position="722"/>
    </location>
</feature>
<feature type="compositionally biased region" description="Basic and acidic residues" evidence="1">
    <location>
        <begin position="1262"/>
        <end position="1273"/>
    </location>
</feature>
<feature type="compositionally biased region" description="Basic and acidic residues" evidence="1">
    <location>
        <begin position="640"/>
        <end position="652"/>
    </location>
</feature>
<organism evidence="2 3">
    <name type="scientific">Pseudonocardia eucalypti</name>
    <dbReference type="NCBI Taxonomy" id="648755"/>
    <lineage>
        <taxon>Bacteria</taxon>
        <taxon>Bacillati</taxon>
        <taxon>Actinomycetota</taxon>
        <taxon>Actinomycetes</taxon>
        <taxon>Pseudonocardiales</taxon>
        <taxon>Pseudonocardiaceae</taxon>
        <taxon>Pseudonocardia</taxon>
    </lineage>
</organism>
<sequence>MQPTELGSSAARALATAPAVLELAESSRWRAPETTAALAEQAVQLARSSGDHATAMRAEGWLAHGLVAIGRGVAAVPRAVQALAEAERAGPADAVDRLRVELSLVAASLSDADLSRTLLNPVLDRADLPEVLRADAHLAAAQRPGVSENDPIDAAVHALRRIGGEYSELGLAAVDIVLARQLRTRRRCEEAARRAKEGLRRVLGEGPGGALDPVSPHLAALLSLELTLAMLDGGHPETVRDAAQAVMSWGARPGSVVAVAWLRLSLARRVYLPAGDLDSAAVASEWVAEVIEPYDQPEVEVECHMLLAEIRERRGNLADALAATRRAHSAERRHAARVEQALVLLTRAASGGAPDAPGRPPPGIDTREPGRARGPVGSAAPNRWISSGTHGVPPAPQRPERPGDIGPVKNGPSGAWPRPTGAPALGERPSAGAAGRFDSSPAGPPLRGAEPPRRPDPLFGPPPRSASGSRGGPGEPSVDAVLRLTPGELAAELVNLSTPSGQPPHLVLIDLTRPGGRWDPAVAGALLTHITEQARGRLPWGGRVYRLGDDAVAVGLPESDPGAVAGWVRSVSDDLDRRWAELSLGMPGITFHVGVRRLGGGLSVEEHLRDLGQSALAGHRPAPFTPPAGPARTGGTGGERSGRDRPRNEPAPRRAGPPAGGVNRERAQNPWAWSPAPPETGSRENRQPVGPAVNPSGAGLARPDWSEPGPARRTPGAGPATPLGHPGAFDRAKAPEPDGSARDHQLTDRERDLAERERKLREKERELAARELAQKEAALPSAEPESRLPPDRNAARTSLNDRTTASPSQPWVPKQTGFRGAQDAGYAAARNTGPRNTERTELLAARDAQPPARDPGHRAHQEAEPRASRHSEPRVTRDPEPRLPRHAEPGGQRDDESRLSPVGGLRGRRDDVPRVSRHAEPGGQRDDESRLSREGGLRGERDDDSRPTRGAGSWASLDAGRTASGAAGSASVEPEVEDRPGRRRKPEIDRDEMADDPLFGRRPPASSGDDEDLLGDRDGRRPWSDADEPGLPPWSAAASDARVSDARGVEPIGEGGRRRRPDDEEPSAGGRRRKPDEDESAPLLRGLLSGEGGRRRRPDDDEFGSGAGGGRPVNGSAVGGRRRSPETDEAGGSASDEPGVGGRRRKPDEDESAPLLRGLLSGEGGRRGRPDGEEAGAVGAWSLNGAESGRRRRPEADDVDHADENRAPAEFRSGDALTGSGRRRKETEEDRPEDVRPEGGRRRREAEEEGPGDVRPGGGRRRREDADERHAGAVEDGSVNGRRHRDRRDGDDNSFGTSASGQWRRVDDGHSAGGRWRREGTDDRDSGASVNGVAGGRRRRRDADEHILDAARFIHEEHIRRGRPEGAEPNGAEAPNGSPVNGRPRNGATTHGRHTNGVSAFPWSSAPTGPEGGVEATAQVGDSGDTDSDSDVGDGDGPRPRPFPDRVLESTTAQVPAEGVQAQPEATAEDSALDRTVGVDPAPPGQPADHADRVGRADGADETDRSADQEEPSGDPSSASTQPTHQVPEQSSRPVSELSFAELLAGALAAYREA</sequence>
<feature type="compositionally biased region" description="Basic and acidic residues" evidence="1">
    <location>
        <begin position="1225"/>
        <end position="1246"/>
    </location>
</feature>
<comment type="caution">
    <text evidence="2">The sequence shown here is derived from an EMBL/GenBank/DDBJ whole genome shotgun (WGS) entry which is preliminary data.</text>
</comment>
<protein>
    <recommendedName>
        <fullName evidence="4">GGDEF domain-containing protein</fullName>
    </recommendedName>
</protein>
<feature type="compositionally biased region" description="Basic and acidic residues" evidence="1">
    <location>
        <begin position="784"/>
        <end position="794"/>
    </location>
</feature>
<dbReference type="Proteomes" id="UP001428817">
    <property type="component" value="Unassembled WGS sequence"/>
</dbReference>
<proteinExistence type="predicted"/>
<feature type="region of interest" description="Disordered" evidence="1">
    <location>
        <begin position="348"/>
        <end position="480"/>
    </location>
</feature>
<evidence type="ECO:0000313" key="2">
    <source>
        <dbReference type="EMBL" id="GAA5175506.1"/>
    </source>
</evidence>
<feature type="compositionally biased region" description="Basic and acidic residues" evidence="1">
    <location>
        <begin position="907"/>
        <end position="947"/>
    </location>
</feature>
<dbReference type="EMBL" id="BAABJP010000066">
    <property type="protein sequence ID" value="GAA5175506.1"/>
    <property type="molecule type" value="Genomic_DNA"/>
</dbReference>
<feature type="compositionally biased region" description="Basic and acidic residues" evidence="1">
    <location>
        <begin position="1436"/>
        <end position="1448"/>
    </location>
</feature>
<feature type="compositionally biased region" description="Polar residues" evidence="1">
    <location>
        <begin position="1515"/>
        <end position="1534"/>
    </location>
</feature>
<feature type="region of interest" description="Disordered" evidence="1">
    <location>
        <begin position="616"/>
        <end position="1537"/>
    </location>
</feature>
<evidence type="ECO:0000313" key="3">
    <source>
        <dbReference type="Proteomes" id="UP001428817"/>
    </source>
</evidence>
<accession>A0ABP9RDZ5</accession>
<feature type="compositionally biased region" description="Basic and acidic residues" evidence="1">
    <location>
        <begin position="1489"/>
        <end position="1508"/>
    </location>
</feature>
<feature type="compositionally biased region" description="Basic and acidic residues" evidence="1">
    <location>
        <begin position="1202"/>
        <end position="1213"/>
    </location>
</feature>
<reference evidence="3" key="1">
    <citation type="journal article" date="2019" name="Int. J. Syst. Evol. Microbiol.">
        <title>The Global Catalogue of Microorganisms (GCM) 10K type strain sequencing project: providing services to taxonomists for standard genome sequencing and annotation.</title>
        <authorList>
            <consortium name="The Broad Institute Genomics Platform"/>
            <consortium name="The Broad Institute Genome Sequencing Center for Infectious Disease"/>
            <person name="Wu L."/>
            <person name="Ma J."/>
        </authorList>
    </citation>
    <scope>NUCLEOTIDE SEQUENCE [LARGE SCALE GENOMIC DNA]</scope>
    <source>
        <strain evidence="3">JCM 18303</strain>
    </source>
</reference>